<sequence>MTSRRGFLAGAAAASLLATPALAQTVWRMPREYRPTLVRIGPGQIPGSIQVDSEGTWLYHILDEETARRYKVAVGEQGRQFRGTAYVGRKAEWPSWRPTASMIQLEPEVYGPFRGGLPGGHEMNPLGARALYLYQDGRDTLFRIHGTPQPWTMGQSFSSGCVRLINSHVEELYDQVPVGTPVIAA</sequence>
<keyword evidence="8 9" id="KW-0961">Cell wall biogenesis/degradation</keyword>
<dbReference type="GO" id="GO:0071555">
    <property type="term" value="P:cell wall organization"/>
    <property type="evidence" value="ECO:0007669"/>
    <property type="project" value="UniProtKB-UniRule"/>
</dbReference>
<dbReference type="GO" id="GO:0071972">
    <property type="term" value="F:peptidoglycan L,D-transpeptidase activity"/>
    <property type="evidence" value="ECO:0007669"/>
    <property type="project" value="TreeGrafter"/>
</dbReference>
<dbReference type="UniPathway" id="UPA00219"/>
<keyword evidence="5" id="KW-0378">Hydrolase</keyword>
<organism evidence="12 13">
    <name type="scientific">Pseudoroseicyclus tamaricis</name>
    <dbReference type="NCBI Taxonomy" id="2705421"/>
    <lineage>
        <taxon>Bacteria</taxon>
        <taxon>Pseudomonadati</taxon>
        <taxon>Pseudomonadota</taxon>
        <taxon>Alphaproteobacteria</taxon>
        <taxon>Rhodobacterales</taxon>
        <taxon>Paracoccaceae</taxon>
        <taxon>Pseudoroseicyclus</taxon>
    </lineage>
</organism>
<dbReference type="GO" id="GO:0016757">
    <property type="term" value="F:glycosyltransferase activity"/>
    <property type="evidence" value="ECO:0007669"/>
    <property type="project" value="UniProtKB-KW"/>
</dbReference>
<dbReference type="PANTHER" id="PTHR30582">
    <property type="entry name" value="L,D-TRANSPEPTIDASE"/>
    <property type="match status" value="1"/>
</dbReference>
<evidence type="ECO:0000256" key="7">
    <source>
        <dbReference type="ARBA" id="ARBA00022984"/>
    </source>
</evidence>
<evidence type="ECO:0000313" key="13">
    <source>
        <dbReference type="Proteomes" id="UP000474757"/>
    </source>
</evidence>
<evidence type="ECO:0000256" key="6">
    <source>
        <dbReference type="ARBA" id="ARBA00022960"/>
    </source>
</evidence>
<dbReference type="InterPro" id="IPR050979">
    <property type="entry name" value="LD-transpeptidase"/>
</dbReference>
<dbReference type="PANTHER" id="PTHR30582:SF24">
    <property type="entry name" value="L,D-TRANSPEPTIDASE ERFK_SRFK-RELATED"/>
    <property type="match status" value="1"/>
</dbReference>
<dbReference type="Proteomes" id="UP000474757">
    <property type="component" value="Unassembled WGS sequence"/>
</dbReference>
<keyword evidence="3" id="KW-0328">Glycosyltransferase</keyword>
<proteinExistence type="inferred from homology"/>
<gene>
    <name evidence="12" type="ORF">GZA08_16670</name>
</gene>
<feature type="chain" id="PRO_5025628236" evidence="10">
    <location>
        <begin position="24"/>
        <end position="185"/>
    </location>
</feature>
<dbReference type="InterPro" id="IPR038063">
    <property type="entry name" value="Transpep_catalytic_dom"/>
</dbReference>
<evidence type="ECO:0000256" key="2">
    <source>
        <dbReference type="ARBA" id="ARBA00005992"/>
    </source>
</evidence>
<dbReference type="SUPFAM" id="SSF141523">
    <property type="entry name" value="L,D-transpeptidase catalytic domain-like"/>
    <property type="match status" value="1"/>
</dbReference>
<accession>A0A6B2JXL7</accession>
<comment type="pathway">
    <text evidence="1 9">Cell wall biogenesis; peptidoglycan biosynthesis.</text>
</comment>
<evidence type="ECO:0000256" key="10">
    <source>
        <dbReference type="SAM" id="SignalP"/>
    </source>
</evidence>
<dbReference type="GO" id="GO:0005576">
    <property type="term" value="C:extracellular region"/>
    <property type="evidence" value="ECO:0007669"/>
    <property type="project" value="TreeGrafter"/>
</dbReference>
<dbReference type="RefSeq" id="WP_163895724.1">
    <property type="nucleotide sequence ID" value="NZ_JAAFYS010000004.1"/>
</dbReference>
<dbReference type="Pfam" id="PF03734">
    <property type="entry name" value="YkuD"/>
    <property type="match status" value="1"/>
</dbReference>
<dbReference type="Gene3D" id="2.40.440.10">
    <property type="entry name" value="L,D-transpeptidase catalytic domain-like"/>
    <property type="match status" value="1"/>
</dbReference>
<keyword evidence="10" id="KW-0732">Signal</keyword>
<dbReference type="CDD" id="cd16913">
    <property type="entry name" value="YkuD_like"/>
    <property type="match status" value="1"/>
</dbReference>
<evidence type="ECO:0000259" key="11">
    <source>
        <dbReference type="PROSITE" id="PS52029"/>
    </source>
</evidence>
<feature type="signal peptide" evidence="10">
    <location>
        <begin position="1"/>
        <end position="23"/>
    </location>
</feature>
<dbReference type="PROSITE" id="PS51318">
    <property type="entry name" value="TAT"/>
    <property type="match status" value="1"/>
</dbReference>
<comment type="caution">
    <text evidence="12">The sequence shown here is derived from an EMBL/GenBank/DDBJ whole genome shotgun (WGS) entry which is preliminary data.</text>
</comment>
<dbReference type="InterPro" id="IPR005490">
    <property type="entry name" value="LD_TPept_cat_dom"/>
</dbReference>
<dbReference type="EMBL" id="JAAGAB010000004">
    <property type="protein sequence ID" value="NDV02605.1"/>
    <property type="molecule type" value="Genomic_DNA"/>
</dbReference>
<feature type="active site" description="Nucleophile" evidence="9">
    <location>
        <position position="161"/>
    </location>
</feature>
<evidence type="ECO:0000256" key="5">
    <source>
        <dbReference type="ARBA" id="ARBA00022801"/>
    </source>
</evidence>
<dbReference type="PROSITE" id="PS52029">
    <property type="entry name" value="LD_TPASE"/>
    <property type="match status" value="1"/>
</dbReference>
<keyword evidence="4" id="KW-0808">Transferase</keyword>
<keyword evidence="13" id="KW-1185">Reference proteome</keyword>
<evidence type="ECO:0000256" key="8">
    <source>
        <dbReference type="ARBA" id="ARBA00023316"/>
    </source>
</evidence>
<dbReference type="GO" id="GO:0018104">
    <property type="term" value="P:peptidoglycan-protein cross-linking"/>
    <property type="evidence" value="ECO:0007669"/>
    <property type="project" value="TreeGrafter"/>
</dbReference>
<dbReference type="AlphaFoldDB" id="A0A6B2JXL7"/>
<feature type="domain" description="L,D-TPase catalytic" evidence="11">
    <location>
        <begin position="47"/>
        <end position="185"/>
    </location>
</feature>
<evidence type="ECO:0000256" key="4">
    <source>
        <dbReference type="ARBA" id="ARBA00022679"/>
    </source>
</evidence>
<dbReference type="InterPro" id="IPR019546">
    <property type="entry name" value="TAT_signal_bac_arc"/>
</dbReference>
<name>A0A6B2JXL7_9RHOB</name>
<evidence type="ECO:0000256" key="1">
    <source>
        <dbReference type="ARBA" id="ARBA00004752"/>
    </source>
</evidence>
<keyword evidence="6 9" id="KW-0133">Cell shape</keyword>
<evidence type="ECO:0000256" key="3">
    <source>
        <dbReference type="ARBA" id="ARBA00022676"/>
    </source>
</evidence>
<protein>
    <submittedName>
        <fullName evidence="12">L,D-transpeptidase</fullName>
    </submittedName>
</protein>
<comment type="similarity">
    <text evidence="2">Belongs to the YkuD family.</text>
</comment>
<dbReference type="NCBIfam" id="TIGR01409">
    <property type="entry name" value="TAT_signal_seq"/>
    <property type="match status" value="1"/>
</dbReference>
<dbReference type="GO" id="GO:0008360">
    <property type="term" value="P:regulation of cell shape"/>
    <property type="evidence" value="ECO:0007669"/>
    <property type="project" value="UniProtKB-UniRule"/>
</dbReference>
<keyword evidence="7 9" id="KW-0573">Peptidoglycan synthesis</keyword>
<evidence type="ECO:0000313" key="12">
    <source>
        <dbReference type="EMBL" id="NDV02605.1"/>
    </source>
</evidence>
<dbReference type="InterPro" id="IPR006311">
    <property type="entry name" value="TAT_signal"/>
</dbReference>
<feature type="active site" description="Proton donor/acceptor" evidence="9">
    <location>
        <position position="145"/>
    </location>
</feature>
<evidence type="ECO:0000256" key="9">
    <source>
        <dbReference type="PROSITE-ProRule" id="PRU01373"/>
    </source>
</evidence>
<reference evidence="12 13" key="1">
    <citation type="submission" date="2020-02" db="EMBL/GenBank/DDBJ databases">
        <title>Pseudoroseicyclus tamarix, sp. nov., isolated from offshore sediment of a Tamarix chinensis forest.</title>
        <authorList>
            <person name="Gai Y."/>
        </authorList>
    </citation>
    <scope>NUCLEOTIDE SEQUENCE [LARGE SCALE GENOMIC DNA]</scope>
    <source>
        <strain evidence="12 13">CLL3-39</strain>
    </source>
</reference>